<protein>
    <submittedName>
        <fullName evidence="8">Uncharacterized protein</fullName>
    </submittedName>
</protein>
<dbReference type="FunCoup" id="H0XJU8">
    <property type="interactions" value="343"/>
</dbReference>
<reference evidence="8" key="2">
    <citation type="submission" date="2025-08" db="UniProtKB">
        <authorList>
            <consortium name="Ensembl"/>
        </authorList>
    </citation>
    <scope>IDENTIFICATION</scope>
</reference>
<evidence type="ECO:0000256" key="3">
    <source>
        <dbReference type="ARBA" id="ARBA00022514"/>
    </source>
</evidence>
<keyword evidence="4" id="KW-0964">Secreted</keyword>
<dbReference type="GO" id="GO:0050778">
    <property type="term" value="P:positive regulation of immune response"/>
    <property type="evidence" value="ECO:0007669"/>
    <property type="project" value="InterPro"/>
</dbReference>
<reference evidence="8" key="3">
    <citation type="submission" date="2025-09" db="UniProtKB">
        <authorList>
            <consortium name="Ensembl"/>
        </authorList>
    </citation>
    <scope>IDENTIFICATION</scope>
</reference>
<evidence type="ECO:0000313" key="8">
    <source>
        <dbReference type="Ensembl" id="ENSOGAP00000016388.1"/>
    </source>
</evidence>
<gene>
    <name evidence="8" type="primary">LOC100949527</name>
</gene>
<comment type="subcellular location">
    <subcellularLocation>
        <location evidence="1">Secreted</location>
    </subcellularLocation>
</comment>
<dbReference type="HOGENOM" id="CLU_120266_0_0_1"/>
<evidence type="ECO:0000256" key="6">
    <source>
        <dbReference type="ARBA" id="ARBA00023118"/>
    </source>
</evidence>
<dbReference type="Pfam" id="PF15177">
    <property type="entry name" value="IL28A"/>
    <property type="match status" value="1"/>
</dbReference>
<accession>H0XJU8</accession>
<dbReference type="Proteomes" id="UP000005225">
    <property type="component" value="Unassembled WGS sequence"/>
</dbReference>
<sequence length="196" mass="21886">TDMAGGCVLVLVLLATVLTRTGAILVAKPLTALPEAKGCHLAQFKSFSPKELQAFKRIKDVFEESLLPEDCRGSSHLFPRPWSLRQLQVWERPVTLEAELALTLKVLEAVTKEALRDILDQPLHTLRHIQSQLQACGRVQPTAGPRLRGRLRNWLHQLQEAPKKESPGCLEASVIFNLFRLLTWDLKCVASGHLCA</sequence>
<name>H0XJU8_OTOGA</name>
<feature type="signal peptide" evidence="7">
    <location>
        <begin position="1"/>
        <end position="23"/>
    </location>
</feature>
<dbReference type="InParanoid" id="H0XJU8"/>
<feature type="chain" id="PRO_5003545084" evidence="7">
    <location>
        <begin position="24"/>
        <end position="196"/>
    </location>
</feature>
<keyword evidence="9" id="KW-1185">Reference proteome</keyword>
<dbReference type="GO" id="GO:0005125">
    <property type="term" value="F:cytokine activity"/>
    <property type="evidence" value="ECO:0007669"/>
    <property type="project" value="UniProtKB-KW"/>
</dbReference>
<evidence type="ECO:0000256" key="2">
    <source>
        <dbReference type="ARBA" id="ARBA00008717"/>
    </source>
</evidence>
<dbReference type="OMA" id="RAESTEC"/>
<dbReference type="GO" id="GO:0045087">
    <property type="term" value="P:innate immune response"/>
    <property type="evidence" value="ECO:0007669"/>
    <property type="project" value="TreeGrafter"/>
</dbReference>
<dbReference type="STRING" id="30611.ENSOGAP00000016388"/>
<dbReference type="GO" id="GO:0051607">
    <property type="term" value="P:defense response to virus"/>
    <property type="evidence" value="ECO:0007669"/>
    <property type="project" value="UniProtKB-KW"/>
</dbReference>
<proteinExistence type="inferred from homology"/>
<dbReference type="PANTHER" id="PTHR31943">
    <property type="entry name" value="INTERLEUKIN-28 AND 29"/>
    <property type="match status" value="1"/>
</dbReference>
<dbReference type="InterPro" id="IPR029177">
    <property type="entry name" value="INF_lambda"/>
</dbReference>
<dbReference type="AlphaFoldDB" id="H0XJU8"/>
<dbReference type="PANTHER" id="PTHR31943:SF1">
    <property type="entry name" value="INTERFERON LAMBDA-2-RELATED"/>
    <property type="match status" value="1"/>
</dbReference>
<dbReference type="GeneTree" id="ENSGT00390000014310"/>
<keyword evidence="6" id="KW-0051">Antiviral defense</keyword>
<dbReference type="eggNOG" id="ENOG502SSDC">
    <property type="taxonomic scope" value="Eukaryota"/>
</dbReference>
<dbReference type="GO" id="GO:0007259">
    <property type="term" value="P:cell surface receptor signaling pathway via JAK-STAT"/>
    <property type="evidence" value="ECO:0007669"/>
    <property type="project" value="InterPro"/>
</dbReference>
<evidence type="ECO:0000256" key="7">
    <source>
        <dbReference type="SAM" id="SignalP"/>
    </source>
</evidence>
<keyword evidence="3" id="KW-0202">Cytokine</keyword>
<keyword evidence="5 7" id="KW-0732">Signal</keyword>
<evidence type="ECO:0000256" key="5">
    <source>
        <dbReference type="ARBA" id="ARBA00022729"/>
    </source>
</evidence>
<dbReference type="GO" id="GO:0005615">
    <property type="term" value="C:extracellular space"/>
    <property type="evidence" value="ECO:0007669"/>
    <property type="project" value="UniProtKB-KW"/>
</dbReference>
<comment type="similarity">
    <text evidence="2">Belongs to the lambda interferon family.</text>
</comment>
<evidence type="ECO:0000256" key="4">
    <source>
        <dbReference type="ARBA" id="ARBA00022525"/>
    </source>
</evidence>
<dbReference type="InterPro" id="IPR038326">
    <property type="entry name" value="IFN-lambda_sf"/>
</dbReference>
<dbReference type="EMBL" id="AAQR03177423">
    <property type="status" value="NOT_ANNOTATED_CDS"/>
    <property type="molecule type" value="Genomic_DNA"/>
</dbReference>
<evidence type="ECO:0000313" key="9">
    <source>
        <dbReference type="Proteomes" id="UP000005225"/>
    </source>
</evidence>
<evidence type="ECO:0000256" key="1">
    <source>
        <dbReference type="ARBA" id="ARBA00004613"/>
    </source>
</evidence>
<dbReference type="FunFam" id="1.20.1250.60:FF:000001">
    <property type="entry name" value="Interferon lambda 1"/>
    <property type="match status" value="1"/>
</dbReference>
<organism evidence="8 9">
    <name type="scientific">Otolemur garnettii</name>
    <name type="common">Small-eared galago</name>
    <name type="synonym">Garnett's greater bushbaby</name>
    <dbReference type="NCBI Taxonomy" id="30611"/>
    <lineage>
        <taxon>Eukaryota</taxon>
        <taxon>Metazoa</taxon>
        <taxon>Chordata</taxon>
        <taxon>Craniata</taxon>
        <taxon>Vertebrata</taxon>
        <taxon>Euteleostomi</taxon>
        <taxon>Mammalia</taxon>
        <taxon>Eutheria</taxon>
        <taxon>Euarchontoglires</taxon>
        <taxon>Primates</taxon>
        <taxon>Strepsirrhini</taxon>
        <taxon>Lorisiformes</taxon>
        <taxon>Galagidae</taxon>
        <taxon>Otolemur</taxon>
    </lineage>
</organism>
<dbReference type="Ensembl" id="ENSOGAT00000029898.1">
    <property type="protein sequence ID" value="ENSOGAP00000016388.1"/>
    <property type="gene ID" value="ENSOGAG00000027656.1"/>
</dbReference>
<dbReference type="Gene3D" id="1.20.1250.60">
    <property type="entry name" value="Interferon lambda"/>
    <property type="match status" value="1"/>
</dbReference>
<reference evidence="9" key="1">
    <citation type="submission" date="2011-03" db="EMBL/GenBank/DDBJ databases">
        <title>Version 3 of the genome sequence of Otolemur garnettii (Bushbaby).</title>
        <authorList>
            <consortium name="The Broad Institute Genome Sequencing Platform"/>
            <person name="Di Palma F."/>
            <person name="Johnson J."/>
            <person name="Lander E.S."/>
            <person name="Lindblad-Toh K."/>
            <person name="Jaffe D.B."/>
            <person name="Gnerre S."/>
            <person name="MacCallum I."/>
            <person name="Przybylski D."/>
            <person name="Ribeiro F.J."/>
            <person name="Burton J.N."/>
            <person name="Walker B.J."/>
            <person name="Sharpe T."/>
            <person name="Hall G."/>
        </authorList>
    </citation>
    <scope>NUCLEOTIDE SEQUENCE [LARGE SCALE GENOMIC DNA]</scope>
</reference>